<dbReference type="Gene3D" id="4.10.410.10">
    <property type="entry name" value="Pancreatic trypsin inhibitor Kunitz domain"/>
    <property type="match status" value="1"/>
</dbReference>
<keyword evidence="1" id="KW-1015">Disulfide bond</keyword>
<reference evidence="4" key="3">
    <citation type="submission" date="2025-09" db="UniProtKB">
        <authorList>
            <consortium name="Ensembl"/>
        </authorList>
    </citation>
    <scope>IDENTIFICATION</scope>
</reference>
<dbReference type="PANTHER" id="PTHR10083">
    <property type="entry name" value="KUNITZ-TYPE PROTEASE INHIBITOR-RELATED"/>
    <property type="match status" value="1"/>
</dbReference>
<dbReference type="Proteomes" id="UP000694620">
    <property type="component" value="Chromosome 13"/>
</dbReference>
<dbReference type="SUPFAM" id="SSF57362">
    <property type="entry name" value="BPTI-like"/>
    <property type="match status" value="1"/>
</dbReference>
<evidence type="ECO:0000256" key="2">
    <source>
        <dbReference type="SAM" id="MobiDB-lite"/>
    </source>
</evidence>
<proteinExistence type="predicted"/>
<dbReference type="InterPro" id="IPR050098">
    <property type="entry name" value="TFPI/VKTCI-like"/>
</dbReference>
<dbReference type="AlphaFoldDB" id="A0A8C4SY03"/>
<dbReference type="SMART" id="SM00131">
    <property type="entry name" value="KU"/>
    <property type="match status" value="1"/>
</dbReference>
<dbReference type="GO" id="GO:0005615">
    <property type="term" value="C:extracellular space"/>
    <property type="evidence" value="ECO:0007669"/>
    <property type="project" value="TreeGrafter"/>
</dbReference>
<organism evidence="4 5">
    <name type="scientific">Erpetoichthys calabaricus</name>
    <name type="common">Rope fish</name>
    <name type="synonym">Calamoichthys calabaricus</name>
    <dbReference type="NCBI Taxonomy" id="27687"/>
    <lineage>
        <taxon>Eukaryota</taxon>
        <taxon>Metazoa</taxon>
        <taxon>Chordata</taxon>
        <taxon>Craniata</taxon>
        <taxon>Vertebrata</taxon>
        <taxon>Euteleostomi</taxon>
        <taxon>Actinopterygii</taxon>
        <taxon>Polypteriformes</taxon>
        <taxon>Polypteridae</taxon>
        <taxon>Erpetoichthys</taxon>
    </lineage>
</organism>
<keyword evidence="5" id="KW-1185">Reference proteome</keyword>
<feature type="region of interest" description="Disordered" evidence="2">
    <location>
        <begin position="1"/>
        <end position="29"/>
    </location>
</feature>
<evidence type="ECO:0000313" key="5">
    <source>
        <dbReference type="Proteomes" id="UP000694620"/>
    </source>
</evidence>
<dbReference type="GO" id="GO:0004867">
    <property type="term" value="F:serine-type endopeptidase inhibitor activity"/>
    <property type="evidence" value="ECO:0007669"/>
    <property type="project" value="InterPro"/>
</dbReference>
<evidence type="ECO:0000313" key="4">
    <source>
        <dbReference type="Ensembl" id="ENSECRP00000023532.1"/>
    </source>
</evidence>
<reference evidence="4" key="1">
    <citation type="submission" date="2021-06" db="EMBL/GenBank/DDBJ databases">
        <authorList>
            <consortium name="Wellcome Sanger Institute Data Sharing"/>
        </authorList>
    </citation>
    <scope>NUCLEOTIDE SEQUENCE [LARGE SCALE GENOMIC DNA]</scope>
</reference>
<protein>
    <recommendedName>
        <fullName evidence="3">BPTI/Kunitz inhibitor domain-containing protein</fullName>
    </recommendedName>
</protein>
<evidence type="ECO:0000259" key="3">
    <source>
        <dbReference type="PROSITE" id="PS50279"/>
    </source>
</evidence>
<evidence type="ECO:0000256" key="1">
    <source>
        <dbReference type="ARBA" id="ARBA00023157"/>
    </source>
</evidence>
<dbReference type="Pfam" id="PF00014">
    <property type="entry name" value="Kunitz_BPTI"/>
    <property type="match status" value="1"/>
</dbReference>
<accession>A0A8C4SY03</accession>
<reference evidence="4" key="2">
    <citation type="submission" date="2025-08" db="UniProtKB">
        <authorList>
            <consortium name="Ensembl"/>
        </authorList>
    </citation>
    <scope>IDENTIFICATION</scope>
</reference>
<dbReference type="InterPro" id="IPR036880">
    <property type="entry name" value="Kunitz_BPTI_sf"/>
</dbReference>
<sequence>YHSGGMSLATGTQKVSPTAKTKRHHTNLKIPGTPCKGQLKIQWYFHKSSQTCIPFWYRGCGGNGNRFEVKPRCLEVCAGKGHSQSSSLGGSAHRKIF</sequence>
<dbReference type="PROSITE" id="PS50279">
    <property type="entry name" value="BPTI_KUNITZ_2"/>
    <property type="match status" value="1"/>
</dbReference>
<dbReference type="Ensembl" id="ENSECRT00000024037.1">
    <property type="protein sequence ID" value="ENSECRP00000023532.1"/>
    <property type="gene ID" value="ENSECRG00000015923.1"/>
</dbReference>
<dbReference type="PROSITE" id="PS00280">
    <property type="entry name" value="BPTI_KUNITZ_1"/>
    <property type="match status" value="1"/>
</dbReference>
<feature type="compositionally biased region" description="Polar residues" evidence="2">
    <location>
        <begin position="9"/>
        <end position="19"/>
    </location>
</feature>
<dbReference type="PANTHER" id="PTHR10083:SF375">
    <property type="entry name" value="BPTI_KUNITZ INHIBITOR DOMAIN-CONTAINING PROTEIN"/>
    <property type="match status" value="1"/>
</dbReference>
<dbReference type="InterPro" id="IPR020901">
    <property type="entry name" value="Prtase_inh_Kunz-CS"/>
</dbReference>
<feature type="domain" description="BPTI/Kunitz inhibitor" evidence="3">
    <location>
        <begin position="32"/>
        <end position="77"/>
    </location>
</feature>
<dbReference type="InterPro" id="IPR002223">
    <property type="entry name" value="Kunitz_BPTI"/>
</dbReference>
<name>A0A8C4SY03_ERPCA</name>
<dbReference type="GeneTree" id="ENSGT01070000254188"/>